<organism evidence="2 3">
    <name type="scientific">Mya arenaria</name>
    <name type="common">Soft-shell clam</name>
    <dbReference type="NCBI Taxonomy" id="6604"/>
    <lineage>
        <taxon>Eukaryota</taxon>
        <taxon>Metazoa</taxon>
        <taxon>Spiralia</taxon>
        <taxon>Lophotrochozoa</taxon>
        <taxon>Mollusca</taxon>
        <taxon>Bivalvia</taxon>
        <taxon>Autobranchia</taxon>
        <taxon>Heteroconchia</taxon>
        <taxon>Euheterodonta</taxon>
        <taxon>Imparidentia</taxon>
        <taxon>Neoheterodontei</taxon>
        <taxon>Myida</taxon>
        <taxon>Myoidea</taxon>
        <taxon>Myidae</taxon>
        <taxon>Mya</taxon>
    </lineage>
</organism>
<protein>
    <submittedName>
        <fullName evidence="2">Uncharacterized protein</fullName>
    </submittedName>
</protein>
<name>A0ABY7E7H1_MYAAR</name>
<evidence type="ECO:0000256" key="1">
    <source>
        <dbReference type="SAM" id="MobiDB-lite"/>
    </source>
</evidence>
<feature type="region of interest" description="Disordered" evidence="1">
    <location>
        <begin position="177"/>
        <end position="200"/>
    </location>
</feature>
<evidence type="ECO:0000313" key="2">
    <source>
        <dbReference type="EMBL" id="WAR05938.1"/>
    </source>
</evidence>
<feature type="compositionally biased region" description="Basic and acidic residues" evidence="1">
    <location>
        <begin position="179"/>
        <end position="188"/>
    </location>
</feature>
<proteinExistence type="predicted"/>
<gene>
    <name evidence="2" type="ORF">MAR_021307</name>
</gene>
<accession>A0ABY7E7H1</accession>
<keyword evidence="3" id="KW-1185">Reference proteome</keyword>
<dbReference type="Proteomes" id="UP001164746">
    <property type="component" value="Chromosome 5"/>
</dbReference>
<dbReference type="EMBL" id="CP111016">
    <property type="protein sequence ID" value="WAR05938.1"/>
    <property type="molecule type" value="Genomic_DNA"/>
</dbReference>
<reference evidence="2" key="1">
    <citation type="submission" date="2022-11" db="EMBL/GenBank/DDBJ databases">
        <title>Centuries of genome instability and evolution in soft-shell clam transmissible cancer (bioRxiv).</title>
        <authorList>
            <person name="Hart S.F.M."/>
            <person name="Yonemitsu M.A."/>
            <person name="Giersch R.M."/>
            <person name="Beal B.F."/>
            <person name="Arriagada G."/>
            <person name="Davis B.W."/>
            <person name="Ostrander E.A."/>
            <person name="Goff S.P."/>
            <person name="Metzger M.J."/>
        </authorList>
    </citation>
    <scope>NUCLEOTIDE SEQUENCE</scope>
    <source>
        <strain evidence="2">MELC-2E11</strain>
        <tissue evidence="2">Siphon/mantle</tissue>
    </source>
</reference>
<evidence type="ECO:0000313" key="3">
    <source>
        <dbReference type="Proteomes" id="UP001164746"/>
    </source>
</evidence>
<sequence length="200" mass="23201">MRKMCNQLEERFALDRNNIARMEFQRISSNQPDKQQMVTELLVDYLSNDTFQIMCKLNNMATLKSLVLWQADVPFQVRMQNTNPSITKSYRKPALDSDVSDWTAVGNFNNVTSSRFSTLGVSRPVSVFTCTEAMTFVCDFHYTDYTLRTIHRMVHKKLKVQGGSSFTVQTTEPLQYEELGTRDSKPYSDLECPMYQNTRE</sequence>